<gene>
    <name evidence="1" type="ORF">GCL57_06955</name>
</gene>
<proteinExistence type="predicted"/>
<sequence length="232" mass="26355">MNFVKGKTFGVWIDIINEALLRMKSESDKYDFSLSVTGIPITKCQSELTKGKYDVMITTSYNKRRASLFYFPPESEKESKPCSSPFKFACNGFVVISPKKVNKQENQYVFNGKIENLPDLVFIDKGRAIIGDLEEKGIIPEVSEKNEVSINRMLQEGGVAITSVHSGITLAQDPKYSDKITLQKIPLTITSYYIPFSKKTKFTEEERIAFWKSVASVSNDKAFLNKVNRKYK</sequence>
<dbReference type="EMBL" id="WFLN01000006">
    <property type="protein sequence ID" value="KAB8030706.1"/>
    <property type="molecule type" value="Genomic_DNA"/>
</dbReference>
<evidence type="ECO:0000313" key="1">
    <source>
        <dbReference type="EMBL" id="KAB8030706.1"/>
    </source>
</evidence>
<accession>A0A833JC96</accession>
<comment type="caution">
    <text evidence="1">The sequence shown here is derived from an EMBL/GenBank/DDBJ whole genome shotgun (WGS) entry which is preliminary data.</text>
</comment>
<organism evidence="1 2">
    <name type="scientific">Fluviispira multicolorata</name>
    <dbReference type="NCBI Taxonomy" id="2654512"/>
    <lineage>
        <taxon>Bacteria</taxon>
        <taxon>Pseudomonadati</taxon>
        <taxon>Bdellovibrionota</taxon>
        <taxon>Oligoflexia</taxon>
        <taxon>Silvanigrellales</taxon>
        <taxon>Silvanigrellaceae</taxon>
        <taxon>Fluviispira</taxon>
    </lineage>
</organism>
<protein>
    <recommendedName>
        <fullName evidence="3">Solute-binding protein family 3/N-terminal domain-containing protein</fullName>
    </recommendedName>
</protein>
<name>A0A833JC96_9BACT</name>
<reference evidence="1 2" key="1">
    <citation type="submission" date="2019-10" db="EMBL/GenBank/DDBJ databases">
        <title>New genus of Silvanigrellaceae.</title>
        <authorList>
            <person name="Pitt A."/>
            <person name="Hahn M.W."/>
        </authorList>
    </citation>
    <scope>NUCLEOTIDE SEQUENCE [LARGE SCALE GENOMIC DNA]</scope>
    <source>
        <strain evidence="1 2">33A1-SZDP</strain>
    </source>
</reference>
<evidence type="ECO:0000313" key="2">
    <source>
        <dbReference type="Proteomes" id="UP000442694"/>
    </source>
</evidence>
<evidence type="ECO:0008006" key="3">
    <source>
        <dbReference type="Google" id="ProtNLM"/>
    </source>
</evidence>
<dbReference type="Proteomes" id="UP000442694">
    <property type="component" value="Unassembled WGS sequence"/>
</dbReference>
<keyword evidence="2" id="KW-1185">Reference proteome</keyword>
<dbReference type="AlphaFoldDB" id="A0A833JC96"/>